<dbReference type="PANTHER" id="PTHR43679:SF2">
    <property type="entry name" value="OCTANOYL-[GCVH]:PROTEIN N-OCTANOYLTRANSFERASE"/>
    <property type="match status" value="1"/>
</dbReference>
<feature type="non-terminal residue" evidence="2">
    <location>
        <position position="172"/>
    </location>
</feature>
<gene>
    <name evidence="2" type="ORF">S01H1_55859</name>
</gene>
<name>X0V932_9ZZZZ</name>
<proteinExistence type="predicted"/>
<accession>X0V932</accession>
<dbReference type="InterPro" id="IPR050664">
    <property type="entry name" value="Octanoyltrans_LipM/LipL"/>
</dbReference>
<evidence type="ECO:0000313" key="2">
    <source>
        <dbReference type="EMBL" id="GAG14695.1"/>
    </source>
</evidence>
<dbReference type="InterPro" id="IPR004143">
    <property type="entry name" value="BPL_LPL_catalytic"/>
</dbReference>
<dbReference type="AlphaFoldDB" id="X0V932"/>
<dbReference type="Gene3D" id="3.30.930.10">
    <property type="entry name" value="Bira Bifunctional Protein, Domain 2"/>
    <property type="match status" value="1"/>
</dbReference>
<dbReference type="SUPFAM" id="SSF55681">
    <property type="entry name" value="Class II aaRS and biotin synthetases"/>
    <property type="match status" value="1"/>
</dbReference>
<feature type="domain" description="BPL/LPL catalytic" evidence="1">
    <location>
        <begin position="36"/>
        <end position="172"/>
    </location>
</feature>
<organism evidence="2">
    <name type="scientific">marine sediment metagenome</name>
    <dbReference type="NCBI Taxonomy" id="412755"/>
    <lineage>
        <taxon>unclassified sequences</taxon>
        <taxon>metagenomes</taxon>
        <taxon>ecological metagenomes</taxon>
    </lineage>
</organism>
<reference evidence="2" key="1">
    <citation type="journal article" date="2014" name="Front. Microbiol.">
        <title>High frequency of phylogenetically diverse reductive dehalogenase-homologous genes in deep subseafloor sedimentary metagenomes.</title>
        <authorList>
            <person name="Kawai M."/>
            <person name="Futagami T."/>
            <person name="Toyoda A."/>
            <person name="Takaki Y."/>
            <person name="Nishi S."/>
            <person name="Hori S."/>
            <person name="Arai W."/>
            <person name="Tsubouchi T."/>
            <person name="Morono Y."/>
            <person name="Uchiyama I."/>
            <person name="Ito T."/>
            <person name="Fujiyama A."/>
            <person name="Inagaki F."/>
            <person name="Takami H."/>
        </authorList>
    </citation>
    <scope>NUCLEOTIDE SEQUENCE</scope>
    <source>
        <strain evidence="2">Expedition CK06-06</strain>
    </source>
</reference>
<evidence type="ECO:0000259" key="1">
    <source>
        <dbReference type="PROSITE" id="PS51733"/>
    </source>
</evidence>
<dbReference type="Pfam" id="PF21948">
    <property type="entry name" value="LplA-B_cat"/>
    <property type="match status" value="1"/>
</dbReference>
<comment type="caution">
    <text evidence="2">The sequence shown here is derived from an EMBL/GenBank/DDBJ whole genome shotgun (WGS) entry which is preliminary data.</text>
</comment>
<sequence>MTLSPSATWRFLDSGGASGARHMAVDDALITLCRRGLSPPTLRLFSFRPAGLSLGRFQPAPPDTCREPGLEVVRRPTGGRAVLHRGDICYSVVAPADHPLVAGSIHRSYGKIARALAEGLAILGLPSLEEAAAQEGLPAADWCFEALAPHELALDGAKLVGSAQLRRDGILL</sequence>
<dbReference type="EMBL" id="BARS01036329">
    <property type="protein sequence ID" value="GAG14695.1"/>
    <property type="molecule type" value="Genomic_DNA"/>
</dbReference>
<dbReference type="PANTHER" id="PTHR43679">
    <property type="entry name" value="OCTANOYLTRANSFERASE LIPM-RELATED"/>
    <property type="match status" value="1"/>
</dbReference>
<dbReference type="PROSITE" id="PS51733">
    <property type="entry name" value="BPL_LPL_CATALYTIC"/>
    <property type="match status" value="1"/>
</dbReference>
<dbReference type="InterPro" id="IPR045864">
    <property type="entry name" value="aa-tRNA-synth_II/BPL/LPL"/>
</dbReference>
<protein>
    <recommendedName>
        <fullName evidence="1">BPL/LPL catalytic domain-containing protein</fullName>
    </recommendedName>
</protein>